<evidence type="ECO:0008006" key="3">
    <source>
        <dbReference type="Google" id="ProtNLM"/>
    </source>
</evidence>
<accession>A0A974WEH8</accession>
<dbReference type="SUPFAM" id="SSF158682">
    <property type="entry name" value="TerB-like"/>
    <property type="match status" value="1"/>
</dbReference>
<protein>
    <recommendedName>
        <fullName evidence="3">TerB family tellurite resistance protein</fullName>
    </recommendedName>
</protein>
<dbReference type="KEGG" id="fuv:JR347_14900"/>
<name>A0A974WEH8_9BACT</name>
<keyword evidence="2" id="KW-1185">Reference proteome</keyword>
<sequence>MNLAKEELQSIKLSFFNILALFLSQEKIESKYVGCLLKWSAQLGLSQKDLHKIEGEFDKMQFQMLDNRIEKMEAIYHLVHMIYLDNIVEDIELEVAAVYAEKLGFKPEIVGELFKAIATAAFDGSNPAAVKQNVEEFLQLHDVD</sequence>
<evidence type="ECO:0000313" key="1">
    <source>
        <dbReference type="EMBL" id="QSE96868.1"/>
    </source>
</evidence>
<dbReference type="EMBL" id="CP070608">
    <property type="protein sequence ID" value="QSE96868.1"/>
    <property type="molecule type" value="Genomic_DNA"/>
</dbReference>
<evidence type="ECO:0000313" key="2">
    <source>
        <dbReference type="Proteomes" id="UP000662783"/>
    </source>
</evidence>
<dbReference type="InterPro" id="IPR029024">
    <property type="entry name" value="TerB-like"/>
</dbReference>
<reference evidence="1" key="1">
    <citation type="submission" date="2021-02" db="EMBL/GenBank/DDBJ databases">
        <title>Fulvivirga sp. S481 isolated from sea water.</title>
        <authorList>
            <person name="Bae S.S."/>
            <person name="Baek K."/>
        </authorList>
    </citation>
    <scope>NUCLEOTIDE SEQUENCE</scope>
    <source>
        <strain evidence="1">S481</strain>
    </source>
</reference>
<dbReference type="RefSeq" id="WP_205721382.1">
    <property type="nucleotide sequence ID" value="NZ_CP070608.1"/>
</dbReference>
<gene>
    <name evidence="1" type="ORF">JR347_14900</name>
</gene>
<dbReference type="Proteomes" id="UP000662783">
    <property type="component" value="Chromosome"/>
</dbReference>
<proteinExistence type="predicted"/>
<organism evidence="1 2">
    <name type="scientific">Fulvivirga lutea</name>
    <dbReference type="NCBI Taxonomy" id="2810512"/>
    <lineage>
        <taxon>Bacteria</taxon>
        <taxon>Pseudomonadati</taxon>
        <taxon>Bacteroidota</taxon>
        <taxon>Cytophagia</taxon>
        <taxon>Cytophagales</taxon>
        <taxon>Fulvivirgaceae</taxon>
        <taxon>Fulvivirga</taxon>
    </lineage>
</organism>
<dbReference type="AlphaFoldDB" id="A0A974WEH8"/>